<keyword evidence="2" id="KW-1185">Reference proteome</keyword>
<sequence>MSLAERERKTKGVIFGRSLNHRPEPVAGESVASPLRLTDVEYFTLPQKSWRDQLRLFLQASGLSTIPMMTRLRWQAHDTIEWLQASLLGKGRAKRVAITHPVQLLPAMEFLMGLPPDLDVERRMIQTLVGRALIDYRKRISQEREKPLLFAREASNYFYAGFKDQQLISKVSAPSEQFFIVQRIYNNYYYFRLFYICSIISREPAEGANKLFSKFMRSSFFLSTVQDDGTLAAKPSYRSLPPKDHVVYLAKRDNALQARLREDSGLRTELQSVLRYFRPLRG</sequence>
<evidence type="ECO:0000313" key="2">
    <source>
        <dbReference type="Proteomes" id="UP000197153"/>
    </source>
</evidence>
<gene>
    <name evidence="1" type="ORF">Y958_20475</name>
</gene>
<reference evidence="1 2" key="1">
    <citation type="submission" date="2017-06" db="EMBL/GenBank/DDBJ databases">
        <title>Complete genome sequence of Nitrospirillum amazonense strain CBAmC, an endophytic nitrogen-fixing and plant growth-promoting bacterium, isolated from sugarcane.</title>
        <authorList>
            <person name="Schwab S."/>
            <person name="dos Santos Teixeira K.R."/>
            <person name="Simoes Araujo J.L."/>
            <person name="Soares Vidal M."/>
            <person name="Borges de Freitas H.R."/>
            <person name="Rivello Crivelaro A.L."/>
            <person name="Bueno de Camargo Nunes A."/>
            <person name="dos Santos C.M."/>
            <person name="Palmeira da Silva Rosa D."/>
            <person name="da Silva Padilha D."/>
            <person name="da Silva E."/>
            <person name="Araujo Terra L."/>
            <person name="Soares Mendes V."/>
            <person name="Farinelli L."/>
            <person name="Magalhaes Cruz L."/>
            <person name="Baldani J.I."/>
        </authorList>
    </citation>
    <scope>NUCLEOTIDE SEQUENCE [LARGE SCALE GENOMIC DNA]</scope>
    <source>
        <strain evidence="1 2">CBAmC</strain>
    </source>
</reference>
<name>A0A248JXE3_9PROT</name>
<organism evidence="1 2">
    <name type="scientific">Nitrospirillum viridazoti CBAmc</name>
    <dbReference type="NCBI Taxonomy" id="1441467"/>
    <lineage>
        <taxon>Bacteria</taxon>
        <taxon>Pseudomonadati</taxon>
        <taxon>Pseudomonadota</taxon>
        <taxon>Alphaproteobacteria</taxon>
        <taxon>Rhodospirillales</taxon>
        <taxon>Azospirillaceae</taxon>
        <taxon>Nitrospirillum</taxon>
        <taxon>Nitrospirillum viridazoti</taxon>
    </lineage>
</organism>
<protein>
    <submittedName>
        <fullName evidence="1">Uncharacterized protein</fullName>
    </submittedName>
</protein>
<dbReference type="EMBL" id="CP022111">
    <property type="protein sequence ID" value="ASG23210.1"/>
    <property type="molecule type" value="Genomic_DNA"/>
</dbReference>
<dbReference type="KEGG" id="nao:Y958_20475"/>
<dbReference type="AlphaFoldDB" id="A0A248JXE3"/>
<accession>A0A248JXE3</accession>
<evidence type="ECO:0000313" key="1">
    <source>
        <dbReference type="EMBL" id="ASG23210.1"/>
    </source>
</evidence>
<proteinExistence type="predicted"/>
<dbReference type="RefSeq" id="WP_088873720.1">
    <property type="nucleotide sequence ID" value="NZ_CP022111.1"/>
</dbReference>
<dbReference type="Proteomes" id="UP000197153">
    <property type="component" value="Chromosome 2"/>
</dbReference>